<dbReference type="HOGENOM" id="CLU_146165_1_0_1"/>
<dbReference type="Proteomes" id="UP000027265">
    <property type="component" value="Unassembled WGS sequence"/>
</dbReference>
<accession>A0A067PER9</accession>
<dbReference type="STRING" id="933084.A0A067PER9"/>
<feature type="non-terminal residue" evidence="1">
    <location>
        <position position="1"/>
    </location>
</feature>
<organism evidence="1 2">
    <name type="scientific">Jaapia argillacea MUCL 33604</name>
    <dbReference type="NCBI Taxonomy" id="933084"/>
    <lineage>
        <taxon>Eukaryota</taxon>
        <taxon>Fungi</taxon>
        <taxon>Dikarya</taxon>
        <taxon>Basidiomycota</taxon>
        <taxon>Agaricomycotina</taxon>
        <taxon>Agaricomycetes</taxon>
        <taxon>Agaricomycetidae</taxon>
        <taxon>Jaapiales</taxon>
        <taxon>Jaapiaceae</taxon>
        <taxon>Jaapia</taxon>
    </lineage>
</organism>
<dbReference type="EMBL" id="KL197740">
    <property type="protein sequence ID" value="KDQ52345.1"/>
    <property type="molecule type" value="Genomic_DNA"/>
</dbReference>
<dbReference type="InParanoid" id="A0A067PER9"/>
<reference evidence="2" key="1">
    <citation type="journal article" date="2014" name="Proc. Natl. Acad. Sci. U.S.A.">
        <title>Extensive sampling of basidiomycete genomes demonstrates inadequacy of the white-rot/brown-rot paradigm for wood decay fungi.</title>
        <authorList>
            <person name="Riley R."/>
            <person name="Salamov A.A."/>
            <person name="Brown D.W."/>
            <person name="Nagy L.G."/>
            <person name="Floudas D."/>
            <person name="Held B.W."/>
            <person name="Levasseur A."/>
            <person name="Lombard V."/>
            <person name="Morin E."/>
            <person name="Otillar R."/>
            <person name="Lindquist E.A."/>
            <person name="Sun H."/>
            <person name="LaButti K.M."/>
            <person name="Schmutz J."/>
            <person name="Jabbour D."/>
            <person name="Luo H."/>
            <person name="Baker S.E."/>
            <person name="Pisabarro A.G."/>
            <person name="Walton J.D."/>
            <person name="Blanchette R.A."/>
            <person name="Henrissat B."/>
            <person name="Martin F."/>
            <person name="Cullen D."/>
            <person name="Hibbett D.S."/>
            <person name="Grigoriev I.V."/>
        </authorList>
    </citation>
    <scope>NUCLEOTIDE SEQUENCE [LARGE SCALE GENOMIC DNA]</scope>
    <source>
        <strain evidence="2">MUCL 33604</strain>
    </source>
</reference>
<evidence type="ECO:0008006" key="3">
    <source>
        <dbReference type="Google" id="ProtNLM"/>
    </source>
</evidence>
<keyword evidence="2" id="KW-1185">Reference proteome</keyword>
<protein>
    <recommendedName>
        <fullName evidence="3">Reverse transcriptase zinc-binding domain-containing protein</fullName>
    </recommendedName>
</protein>
<name>A0A067PER9_9AGAM</name>
<dbReference type="OrthoDB" id="2674711at2759"/>
<evidence type="ECO:0000313" key="2">
    <source>
        <dbReference type="Proteomes" id="UP000027265"/>
    </source>
</evidence>
<proteinExistence type="predicted"/>
<evidence type="ECO:0000313" key="1">
    <source>
        <dbReference type="EMBL" id="KDQ52345.1"/>
    </source>
</evidence>
<gene>
    <name evidence="1" type="ORF">JAAARDRAFT_138694</name>
</gene>
<dbReference type="AlphaFoldDB" id="A0A067PER9"/>
<sequence>HLHRINCIESLKCPKCHTHDETVEHFLLFCPAYARQQHILDRTLRAKGRDLGFLLTNPKAFMPLFRYISGTKRFEKAFDGIHS</sequence>